<feature type="transmembrane region" description="Helical" evidence="6">
    <location>
        <begin position="378"/>
        <end position="403"/>
    </location>
</feature>
<evidence type="ECO:0000256" key="5">
    <source>
        <dbReference type="ARBA" id="ARBA00023136"/>
    </source>
</evidence>
<feature type="transmembrane region" description="Helical" evidence="6">
    <location>
        <begin position="270"/>
        <end position="291"/>
    </location>
</feature>
<evidence type="ECO:0000313" key="9">
    <source>
        <dbReference type="Proteomes" id="UP001634394"/>
    </source>
</evidence>
<dbReference type="InterPro" id="IPR001991">
    <property type="entry name" value="Na-dicarboxylate_symporter"/>
</dbReference>
<reference evidence="8 9" key="1">
    <citation type="submission" date="2024-11" db="EMBL/GenBank/DDBJ databases">
        <title>Chromosome-level genome assembly of the freshwater bivalve Anodonta woodiana.</title>
        <authorList>
            <person name="Chen X."/>
        </authorList>
    </citation>
    <scope>NUCLEOTIDE SEQUENCE [LARGE SCALE GENOMIC DNA]</scope>
    <source>
        <strain evidence="8">MN2024</strain>
        <tissue evidence="8">Gills</tissue>
    </source>
</reference>
<dbReference type="GO" id="GO:0016020">
    <property type="term" value="C:membrane"/>
    <property type="evidence" value="ECO:0007669"/>
    <property type="project" value="UniProtKB-SubCell"/>
</dbReference>
<keyword evidence="4 6" id="KW-1133">Transmembrane helix</keyword>
<dbReference type="PANTHER" id="PTHR11958">
    <property type="entry name" value="SODIUM/DICARBOXYLATE SYMPORTER-RELATED"/>
    <property type="match status" value="1"/>
</dbReference>
<dbReference type="InterPro" id="IPR050746">
    <property type="entry name" value="DAACS"/>
</dbReference>
<sequence>MNTDLLTGRQVEKYKFDDGQDEGSSPSFSTSSSSTSSWRRKGGCIRFLKRNSLLLLTILGVVLGFALGFSVRETRPSETVLMWLGFGGELYLRMLKMMIVPLIFCSVVAGTASMDPKSNGKISLVSFTFILSSNILSAVVGLSLALILKPGAGGATQDNSMVENALQTQDILADLIRNIFPDNLVEAAFRKTQTRYYKEDINVSKNLTNGTNVTETVFNLTKEIGKTDAANILGMILAASLLGIAAGSLKEKGKPFLDFFVSCSDTVVVVVRWLMWVTPIGVTSLIAVSVASVADVRNVFSQLGMFIACVTIGIAIHQIVMMPFALFIFTRRNPFTFLMSIARPWMIAFASTSTAVAIPEMNHVCEEKHKIDKRVVRFVIPFSVTLSCNGGAVYIASSCIFIANLTGSSTSVGDILMIGLLTTIAAMAVPSIPSASVMAVVMILTSMSIPAGDIALLLAVEWYLDRIRSTSSVVSHTFNAAVTYHFCKKRLEEQDEASLRRNETEMTLLSRKEEKMDILEFIHVV</sequence>
<evidence type="ECO:0000256" key="2">
    <source>
        <dbReference type="ARBA" id="ARBA00022448"/>
    </source>
</evidence>
<gene>
    <name evidence="8" type="ORF">ACJMK2_017676</name>
</gene>
<evidence type="ECO:0000256" key="1">
    <source>
        <dbReference type="ARBA" id="ARBA00004141"/>
    </source>
</evidence>
<dbReference type="PRINTS" id="PR00173">
    <property type="entry name" value="EDTRNSPORT"/>
</dbReference>
<keyword evidence="6" id="KW-0769">Symport</keyword>
<comment type="similarity">
    <text evidence="6">Belongs to the dicarboxylate/amino acid:cation symporter (DAACS) (TC 2.A.23) family.</text>
</comment>
<keyword evidence="2 6" id="KW-0813">Transport</keyword>
<evidence type="ECO:0000256" key="6">
    <source>
        <dbReference type="RuleBase" id="RU361216"/>
    </source>
</evidence>
<feature type="transmembrane region" description="Helical" evidence="6">
    <location>
        <begin position="229"/>
        <end position="249"/>
    </location>
</feature>
<protein>
    <recommendedName>
        <fullName evidence="6">Amino acid transporter</fullName>
    </recommendedName>
</protein>
<name>A0ABD3UB10_SINWO</name>
<feature type="transmembrane region" description="Helical" evidence="6">
    <location>
        <begin position="124"/>
        <end position="148"/>
    </location>
</feature>
<organism evidence="8 9">
    <name type="scientific">Sinanodonta woodiana</name>
    <name type="common">Chinese pond mussel</name>
    <name type="synonym">Anodonta woodiana</name>
    <dbReference type="NCBI Taxonomy" id="1069815"/>
    <lineage>
        <taxon>Eukaryota</taxon>
        <taxon>Metazoa</taxon>
        <taxon>Spiralia</taxon>
        <taxon>Lophotrochozoa</taxon>
        <taxon>Mollusca</taxon>
        <taxon>Bivalvia</taxon>
        <taxon>Autobranchia</taxon>
        <taxon>Heteroconchia</taxon>
        <taxon>Palaeoheterodonta</taxon>
        <taxon>Unionida</taxon>
        <taxon>Unionoidea</taxon>
        <taxon>Unionidae</taxon>
        <taxon>Unioninae</taxon>
        <taxon>Sinanodonta</taxon>
    </lineage>
</organism>
<comment type="caution">
    <text evidence="8">The sequence shown here is derived from an EMBL/GenBank/DDBJ whole genome shotgun (WGS) entry which is preliminary data.</text>
</comment>
<feature type="region of interest" description="Disordered" evidence="7">
    <location>
        <begin position="16"/>
        <end position="39"/>
    </location>
</feature>
<dbReference type="EMBL" id="JBJQND010000016">
    <property type="protein sequence ID" value="KAL3846709.1"/>
    <property type="molecule type" value="Genomic_DNA"/>
</dbReference>
<feature type="compositionally biased region" description="Low complexity" evidence="7">
    <location>
        <begin position="24"/>
        <end position="37"/>
    </location>
</feature>
<evidence type="ECO:0000256" key="3">
    <source>
        <dbReference type="ARBA" id="ARBA00022692"/>
    </source>
</evidence>
<feature type="transmembrane region" description="Helical" evidence="6">
    <location>
        <begin position="415"/>
        <end position="432"/>
    </location>
</feature>
<evidence type="ECO:0000256" key="4">
    <source>
        <dbReference type="ARBA" id="ARBA00022989"/>
    </source>
</evidence>
<feature type="transmembrane region" description="Helical" evidence="6">
    <location>
        <begin position="91"/>
        <end position="112"/>
    </location>
</feature>
<evidence type="ECO:0000256" key="7">
    <source>
        <dbReference type="SAM" id="MobiDB-lite"/>
    </source>
</evidence>
<dbReference type="SUPFAM" id="SSF118215">
    <property type="entry name" value="Proton glutamate symport protein"/>
    <property type="match status" value="1"/>
</dbReference>
<keyword evidence="3 6" id="KW-0812">Transmembrane</keyword>
<accession>A0ABD3UB10</accession>
<dbReference type="Proteomes" id="UP001634394">
    <property type="component" value="Unassembled WGS sequence"/>
</dbReference>
<evidence type="ECO:0000313" key="8">
    <source>
        <dbReference type="EMBL" id="KAL3846709.1"/>
    </source>
</evidence>
<dbReference type="InterPro" id="IPR036458">
    <property type="entry name" value="Na:dicarbo_symporter_sf"/>
</dbReference>
<dbReference type="PANTHER" id="PTHR11958:SF63">
    <property type="entry name" value="AMINO ACID TRANSPORTER"/>
    <property type="match status" value="1"/>
</dbReference>
<keyword evidence="9" id="KW-1185">Reference proteome</keyword>
<proteinExistence type="inferred from homology"/>
<dbReference type="AlphaFoldDB" id="A0ABD3UB10"/>
<dbReference type="Pfam" id="PF00375">
    <property type="entry name" value="SDF"/>
    <property type="match status" value="1"/>
</dbReference>
<comment type="subcellular location">
    <subcellularLocation>
        <location evidence="1 6">Membrane</location>
        <topology evidence="1 6">Multi-pass membrane protein</topology>
    </subcellularLocation>
</comment>
<feature type="transmembrane region" description="Helical" evidence="6">
    <location>
        <begin position="303"/>
        <end position="329"/>
    </location>
</feature>
<dbReference type="Gene3D" id="1.10.3860.10">
    <property type="entry name" value="Sodium:dicarboxylate symporter"/>
    <property type="match status" value="1"/>
</dbReference>
<keyword evidence="5 6" id="KW-0472">Membrane</keyword>
<feature type="transmembrane region" description="Helical" evidence="6">
    <location>
        <begin position="53"/>
        <end position="71"/>
    </location>
</feature>
<dbReference type="GO" id="GO:0015293">
    <property type="term" value="F:symporter activity"/>
    <property type="evidence" value="ECO:0007669"/>
    <property type="project" value="UniProtKB-UniRule"/>
</dbReference>